<comment type="caution">
    <text evidence="5">The sequence shown here is derived from an EMBL/GenBank/DDBJ whole genome shotgun (WGS) entry which is preliminary data.</text>
</comment>
<keyword evidence="3 5" id="KW-0067">ATP-binding</keyword>
<sequence length="240" mass="26079">MSILRTENLSKEFDGLVSVDDVSIEIPNGQIRALIGPNGAGKTTFVSMLCGRLKATSGRVIFDSCNVSDWPAHRRIATGMGYTFQITSIFPDMTVQQAVALAARRNAKDKRCAVRRVANVLQRVGLADLRDITAGDLSYGHQRLLELAMGIVQQPKLLILDEPTQGLSDDEIENFKSLIRDIAGDTTVLLIEHNMSVVMELADFITVMDAGRVLFEGVPQAVKEDAGVQKAYLGAAYVAA</sequence>
<keyword evidence="2" id="KW-0547">Nucleotide-binding</keyword>
<name>A0A4V6NFS9_9RHOB</name>
<dbReference type="Gene3D" id="3.40.50.300">
    <property type="entry name" value="P-loop containing nucleotide triphosphate hydrolases"/>
    <property type="match status" value="1"/>
</dbReference>
<dbReference type="Pfam" id="PF00005">
    <property type="entry name" value="ABC_tran"/>
    <property type="match status" value="1"/>
</dbReference>
<evidence type="ECO:0000259" key="4">
    <source>
        <dbReference type="PROSITE" id="PS50893"/>
    </source>
</evidence>
<dbReference type="Proteomes" id="UP000295673">
    <property type="component" value="Unassembled WGS sequence"/>
</dbReference>
<dbReference type="PANTHER" id="PTHR45772">
    <property type="entry name" value="CONSERVED COMPONENT OF ABC TRANSPORTER FOR NATURAL AMINO ACIDS-RELATED"/>
    <property type="match status" value="1"/>
</dbReference>
<protein>
    <submittedName>
        <fullName evidence="5">Amino acid/amide ABC transporter ATP-binding protein 1 (HAAT family)</fullName>
    </submittedName>
</protein>
<dbReference type="EMBL" id="SMGR01000001">
    <property type="protein sequence ID" value="TCL09490.1"/>
    <property type="molecule type" value="Genomic_DNA"/>
</dbReference>
<dbReference type="AlphaFoldDB" id="A0A4V6NFS9"/>
<dbReference type="PANTHER" id="PTHR45772:SF3">
    <property type="entry name" value="ABC TRANSPORTER ATP-BINDING PROTEIN"/>
    <property type="match status" value="1"/>
</dbReference>
<evidence type="ECO:0000256" key="2">
    <source>
        <dbReference type="ARBA" id="ARBA00022741"/>
    </source>
</evidence>
<evidence type="ECO:0000256" key="3">
    <source>
        <dbReference type="ARBA" id="ARBA00022840"/>
    </source>
</evidence>
<evidence type="ECO:0000256" key="1">
    <source>
        <dbReference type="ARBA" id="ARBA00022448"/>
    </source>
</evidence>
<keyword evidence="1" id="KW-0813">Transport</keyword>
<dbReference type="RefSeq" id="WP_132859528.1">
    <property type="nucleotide sequence ID" value="NZ_SMGR01000001.1"/>
</dbReference>
<dbReference type="InterPro" id="IPR003593">
    <property type="entry name" value="AAA+_ATPase"/>
</dbReference>
<dbReference type="GO" id="GO:0005524">
    <property type="term" value="F:ATP binding"/>
    <property type="evidence" value="ECO:0007669"/>
    <property type="project" value="UniProtKB-KW"/>
</dbReference>
<gene>
    <name evidence="5" type="ORF">BXY66_1539</name>
</gene>
<dbReference type="PROSITE" id="PS50893">
    <property type="entry name" value="ABC_TRANSPORTER_2"/>
    <property type="match status" value="1"/>
</dbReference>
<dbReference type="CDD" id="cd03219">
    <property type="entry name" value="ABC_Mj1267_LivG_branched"/>
    <property type="match status" value="1"/>
</dbReference>
<dbReference type="GO" id="GO:0016887">
    <property type="term" value="F:ATP hydrolysis activity"/>
    <property type="evidence" value="ECO:0007669"/>
    <property type="project" value="InterPro"/>
</dbReference>
<keyword evidence="6" id="KW-1185">Reference proteome</keyword>
<organism evidence="5 6">
    <name type="scientific">Shimia isoporae</name>
    <dbReference type="NCBI Taxonomy" id="647720"/>
    <lineage>
        <taxon>Bacteria</taxon>
        <taxon>Pseudomonadati</taxon>
        <taxon>Pseudomonadota</taxon>
        <taxon>Alphaproteobacteria</taxon>
        <taxon>Rhodobacterales</taxon>
        <taxon>Roseobacteraceae</taxon>
    </lineage>
</organism>
<reference evidence="5 6" key="1">
    <citation type="submission" date="2019-03" db="EMBL/GenBank/DDBJ databases">
        <title>Genomic Encyclopedia of Archaeal and Bacterial Type Strains, Phase II (KMG-II): from individual species to whole genera.</title>
        <authorList>
            <person name="Goeker M."/>
        </authorList>
    </citation>
    <scope>NUCLEOTIDE SEQUENCE [LARGE SCALE GENOMIC DNA]</scope>
    <source>
        <strain evidence="5 6">DSM 26433</strain>
    </source>
</reference>
<dbReference type="SUPFAM" id="SSF52540">
    <property type="entry name" value="P-loop containing nucleoside triphosphate hydrolases"/>
    <property type="match status" value="1"/>
</dbReference>
<dbReference type="GO" id="GO:0005886">
    <property type="term" value="C:plasma membrane"/>
    <property type="evidence" value="ECO:0007669"/>
    <property type="project" value="TreeGrafter"/>
</dbReference>
<dbReference type="InterPro" id="IPR027417">
    <property type="entry name" value="P-loop_NTPase"/>
</dbReference>
<evidence type="ECO:0000313" key="5">
    <source>
        <dbReference type="EMBL" id="TCL09490.1"/>
    </source>
</evidence>
<dbReference type="InterPro" id="IPR003439">
    <property type="entry name" value="ABC_transporter-like_ATP-bd"/>
</dbReference>
<feature type="domain" description="ABC transporter" evidence="4">
    <location>
        <begin position="4"/>
        <end position="235"/>
    </location>
</feature>
<dbReference type="SMART" id="SM00382">
    <property type="entry name" value="AAA"/>
    <property type="match status" value="1"/>
</dbReference>
<proteinExistence type="predicted"/>
<dbReference type="InterPro" id="IPR051120">
    <property type="entry name" value="ABC_AA/LPS_Transport"/>
</dbReference>
<dbReference type="OrthoDB" id="9806149at2"/>
<accession>A0A4V6NFS9</accession>
<evidence type="ECO:0000313" key="6">
    <source>
        <dbReference type="Proteomes" id="UP000295673"/>
    </source>
</evidence>